<accession>A0AAD5BEP3</accession>
<evidence type="ECO:0000313" key="2">
    <source>
        <dbReference type="Proteomes" id="UP001204833"/>
    </source>
</evidence>
<dbReference type="RefSeq" id="XP_051608847.1">
    <property type="nucleotide sequence ID" value="XM_051751944.1"/>
</dbReference>
<evidence type="ECO:0000313" key="1">
    <source>
        <dbReference type="EMBL" id="KAI5958256.1"/>
    </source>
</evidence>
<sequence>MRKALSVALATPWKILKYTSSGKGGGRRGGISMQLSLQRGKEEIQQTKEDSFELFPKDELRNVKVLLFEKLTATNRFVQLNPSSDIICVASRCSCTQLVSGVLKMLEKNFCCHFIAITDFDSHWLSSYNRLCRLLDKVAYLRSTQDKSLTTKTLTKLSRQLAESLAEANAEESNRLLRKYCHEILAP</sequence>
<reference evidence="1 2" key="1">
    <citation type="journal article" date="2022" name="DNA Res.">
        <title>Genome analysis of five recently described species of the CUG-Ser clade uncovers Candida theae as a new hybrid lineage with pathogenic potential in the Candida parapsilosis species complex.</title>
        <authorList>
            <person name="Mixao V."/>
            <person name="Del Olmo V."/>
            <person name="Hegedusova E."/>
            <person name="Saus E."/>
            <person name="Pryszcz L."/>
            <person name="Cillingova A."/>
            <person name="Nosek J."/>
            <person name="Gabaldon T."/>
        </authorList>
    </citation>
    <scope>NUCLEOTIDE SEQUENCE [LARGE SCALE GENOMIC DNA]</scope>
    <source>
        <strain evidence="1 2">CBS 12239</strain>
    </source>
</reference>
<comment type="caution">
    <text evidence="1">The sequence shown here is derived from an EMBL/GenBank/DDBJ whole genome shotgun (WGS) entry which is preliminary data.</text>
</comment>
<proteinExistence type="predicted"/>
<organism evidence="1 2">
    <name type="scientific">Candida theae</name>
    <dbReference type="NCBI Taxonomy" id="1198502"/>
    <lineage>
        <taxon>Eukaryota</taxon>
        <taxon>Fungi</taxon>
        <taxon>Dikarya</taxon>
        <taxon>Ascomycota</taxon>
        <taxon>Saccharomycotina</taxon>
        <taxon>Pichiomycetes</taxon>
        <taxon>Debaryomycetaceae</taxon>
        <taxon>Candida/Lodderomyces clade</taxon>
        <taxon>Candida</taxon>
    </lineage>
</organism>
<protein>
    <submittedName>
        <fullName evidence="1">Uncharacterized protein</fullName>
    </submittedName>
</protein>
<gene>
    <name evidence="1" type="ORF">KGF57_002611</name>
</gene>
<dbReference type="AlphaFoldDB" id="A0AAD5BEP3"/>
<dbReference type="GeneID" id="76150670"/>
<name>A0AAD5BEP3_9ASCO</name>
<dbReference type="EMBL" id="JAIHNG010000118">
    <property type="protein sequence ID" value="KAI5958256.1"/>
    <property type="molecule type" value="Genomic_DNA"/>
</dbReference>
<keyword evidence="2" id="KW-1185">Reference proteome</keyword>
<dbReference type="Proteomes" id="UP001204833">
    <property type="component" value="Unassembled WGS sequence"/>
</dbReference>